<dbReference type="OrthoDB" id="1203097at2"/>
<keyword evidence="1" id="KW-0472">Membrane</keyword>
<keyword evidence="3" id="KW-1185">Reference proteome</keyword>
<feature type="transmembrane region" description="Helical" evidence="1">
    <location>
        <begin position="6"/>
        <end position="22"/>
    </location>
</feature>
<dbReference type="STRING" id="996801.BW723_11055"/>
<evidence type="ECO:0000313" key="2">
    <source>
        <dbReference type="EMBL" id="OBY61694.1"/>
    </source>
</evidence>
<dbReference type="KEGG" id="prn:BW723_11055"/>
<proteinExistence type="predicted"/>
<feature type="transmembrane region" description="Helical" evidence="1">
    <location>
        <begin position="73"/>
        <end position="90"/>
    </location>
</feature>
<keyword evidence="1" id="KW-1133">Transmembrane helix</keyword>
<keyword evidence="1" id="KW-0812">Transmembrane</keyword>
<evidence type="ECO:0000313" key="3">
    <source>
        <dbReference type="Proteomes" id="UP000092612"/>
    </source>
</evidence>
<protein>
    <submittedName>
        <fullName evidence="2">Uncharacterized protein</fullName>
    </submittedName>
</protein>
<gene>
    <name evidence="2" type="ORF">LPB301_16705</name>
</gene>
<comment type="caution">
    <text evidence="2">The sequence shown here is derived from an EMBL/GenBank/DDBJ whole genome shotgun (WGS) entry which is preliminary data.</text>
</comment>
<reference evidence="3" key="1">
    <citation type="submission" date="2016-02" db="EMBL/GenBank/DDBJ databases">
        <title>Paenibacillus sp. LPB0068, isolated from Crassostrea gigas.</title>
        <authorList>
            <person name="Shin S.-K."/>
            <person name="Yi H."/>
        </authorList>
    </citation>
    <scope>NUCLEOTIDE SEQUENCE [LARGE SCALE GENOMIC DNA]</scope>
    <source>
        <strain evidence="3">KCTC 23969</strain>
    </source>
</reference>
<feature type="transmembrane region" description="Helical" evidence="1">
    <location>
        <begin position="34"/>
        <end position="53"/>
    </location>
</feature>
<dbReference type="Proteomes" id="UP000092612">
    <property type="component" value="Unassembled WGS sequence"/>
</dbReference>
<organism evidence="2 3">
    <name type="scientific">Polaribacter reichenbachii</name>
    <dbReference type="NCBI Taxonomy" id="996801"/>
    <lineage>
        <taxon>Bacteria</taxon>
        <taxon>Pseudomonadati</taxon>
        <taxon>Bacteroidota</taxon>
        <taxon>Flavobacteriia</taxon>
        <taxon>Flavobacteriales</taxon>
        <taxon>Flavobacteriaceae</taxon>
    </lineage>
</organism>
<sequence length="106" mass="12635">MAIKLLSYIFLFYVGFYFYRLAENHNKYKWLCGFLGIASFYLGSIMYILYIRFFTETIINEFEITNLSFKSSIAGFVFVVILFKTLNFIWSKKKKLKNEVDKIGKD</sequence>
<accession>A0A1B8TQ63</accession>
<dbReference type="AlphaFoldDB" id="A0A1B8TQ63"/>
<dbReference type="EMBL" id="LSFL01000042">
    <property type="protein sequence ID" value="OBY61694.1"/>
    <property type="molecule type" value="Genomic_DNA"/>
</dbReference>
<name>A0A1B8TQ63_9FLAO</name>
<dbReference type="RefSeq" id="WP_068364905.1">
    <property type="nucleotide sequence ID" value="NZ_CP019337.1"/>
</dbReference>
<evidence type="ECO:0000256" key="1">
    <source>
        <dbReference type="SAM" id="Phobius"/>
    </source>
</evidence>